<reference evidence="2" key="1">
    <citation type="journal article" date="2014" name="Int. J. Syst. Evol. Microbiol.">
        <title>Complete genome sequence of Corynebacterium casei LMG S-19264T (=DSM 44701T), isolated from a smear-ripened cheese.</title>
        <authorList>
            <consortium name="US DOE Joint Genome Institute (JGI-PGF)"/>
            <person name="Walter F."/>
            <person name="Albersmeier A."/>
            <person name="Kalinowski J."/>
            <person name="Ruckert C."/>
        </authorList>
    </citation>
    <scope>NUCLEOTIDE SEQUENCE</scope>
    <source>
        <strain evidence="2">CGMCC 1.12813</strain>
    </source>
</reference>
<dbReference type="InterPro" id="IPR036388">
    <property type="entry name" value="WH-like_DNA-bd_sf"/>
</dbReference>
<dbReference type="EMBL" id="BMGB01000002">
    <property type="protein sequence ID" value="GGB13098.1"/>
    <property type="molecule type" value="Genomic_DNA"/>
</dbReference>
<reference evidence="2" key="2">
    <citation type="submission" date="2020-09" db="EMBL/GenBank/DDBJ databases">
        <authorList>
            <person name="Sun Q."/>
            <person name="Zhou Y."/>
        </authorList>
    </citation>
    <scope>NUCLEOTIDE SEQUENCE</scope>
    <source>
        <strain evidence="2">CGMCC 1.12813</strain>
    </source>
</reference>
<organism evidence="2 3">
    <name type="scientific">Conyzicola nivalis</name>
    <dbReference type="NCBI Taxonomy" id="1477021"/>
    <lineage>
        <taxon>Bacteria</taxon>
        <taxon>Bacillati</taxon>
        <taxon>Actinomycetota</taxon>
        <taxon>Actinomycetes</taxon>
        <taxon>Micrococcales</taxon>
        <taxon>Microbacteriaceae</taxon>
        <taxon>Conyzicola</taxon>
    </lineage>
</organism>
<name>A0A916SQW7_9MICO</name>
<dbReference type="InterPro" id="IPR000835">
    <property type="entry name" value="HTH_MarR-typ"/>
</dbReference>
<dbReference type="InterPro" id="IPR036390">
    <property type="entry name" value="WH_DNA-bd_sf"/>
</dbReference>
<sequence length="153" mass="17049">MLVPDSPESDAARDVYALEIEQGVAVLYRASKARVKRLVEHLDPDMQTAGYLVLRYVMAHEPIRAGDVAAGLSMDKSAVSRQLTALRESGLIEAQPDPEDGRASLVVSSVKANERLDEFRVELKSDYRRMLASWDAADIEAFARLLNKFNESR</sequence>
<comment type="caution">
    <text evidence="2">The sequence shown here is derived from an EMBL/GenBank/DDBJ whole genome shotgun (WGS) entry which is preliminary data.</text>
</comment>
<dbReference type="GO" id="GO:0003700">
    <property type="term" value="F:DNA-binding transcription factor activity"/>
    <property type="evidence" value="ECO:0007669"/>
    <property type="project" value="InterPro"/>
</dbReference>
<feature type="domain" description="HTH marR-type" evidence="1">
    <location>
        <begin position="20"/>
        <end position="151"/>
    </location>
</feature>
<keyword evidence="3" id="KW-1185">Reference proteome</keyword>
<dbReference type="SUPFAM" id="SSF46785">
    <property type="entry name" value="Winged helix' DNA-binding domain"/>
    <property type="match status" value="1"/>
</dbReference>
<protein>
    <recommendedName>
        <fullName evidence="1">HTH marR-type domain-containing protein</fullName>
    </recommendedName>
</protein>
<dbReference type="PANTHER" id="PTHR33164">
    <property type="entry name" value="TRANSCRIPTIONAL REGULATOR, MARR FAMILY"/>
    <property type="match status" value="1"/>
</dbReference>
<dbReference type="AlphaFoldDB" id="A0A916SQW7"/>
<dbReference type="SMART" id="SM00347">
    <property type="entry name" value="HTH_MARR"/>
    <property type="match status" value="1"/>
</dbReference>
<dbReference type="Pfam" id="PF12802">
    <property type="entry name" value="MarR_2"/>
    <property type="match status" value="1"/>
</dbReference>
<dbReference type="InterPro" id="IPR039422">
    <property type="entry name" value="MarR/SlyA-like"/>
</dbReference>
<evidence type="ECO:0000313" key="2">
    <source>
        <dbReference type="EMBL" id="GGB13098.1"/>
    </source>
</evidence>
<dbReference type="GO" id="GO:0006950">
    <property type="term" value="P:response to stress"/>
    <property type="evidence" value="ECO:0007669"/>
    <property type="project" value="TreeGrafter"/>
</dbReference>
<accession>A0A916SQW7</accession>
<proteinExistence type="predicted"/>
<evidence type="ECO:0000313" key="3">
    <source>
        <dbReference type="Proteomes" id="UP000606922"/>
    </source>
</evidence>
<gene>
    <name evidence="2" type="ORF">GCM10010979_29400</name>
</gene>
<dbReference type="PROSITE" id="PS50995">
    <property type="entry name" value="HTH_MARR_2"/>
    <property type="match status" value="1"/>
</dbReference>
<evidence type="ECO:0000259" key="1">
    <source>
        <dbReference type="PROSITE" id="PS50995"/>
    </source>
</evidence>
<dbReference type="PANTHER" id="PTHR33164:SF57">
    <property type="entry name" value="MARR-FAMILY TRANSCRIPTIONAL REGULATOR"/>
    <property type="match status" value="1"/>
</dbReference>
<dbReference type="Gene3D" id="1.10.10.10">
    <property type="entry name" value="Winged helix-like DNA-binding domain superfamily/Winged helix DNA-binding domain"/>
    <property type="match status" value="1"/>
</dbReference>
<dbReference type="Proteomes" id="UP000606922">
    <property type="component" value="Unassembled WGS sequence"/>
</dbReference>